<name>A0A4C1UNA9_EUMVA</name>
<evidence type="ECO:0000313" key="1">
    <source>
        <dbReference type="EMBL" id="GBP27472.1"/>
    </source>
</evidence>
<protein>
    <submittedName>
        <fullName evidence="1">Uncharacterized protein</fullName>
    </submittedName>
</protein>
<dbReference type="AlphaFoldDB" id="A0A4C1UNA9"/>
<accession>A0A4C1UNA9</accession>
<dbReference type="Proteomes" id="UP000299102">
    <property type="component" value="Unassembled WGS sequence"/>
</dbReference>
<keyword evidence="2" id="KW-1185">Reference proteome</keyword>
<sequence>MQRIGLLKGERASGLPEISLIGRKETAEAATSRPYYGIELVESAHFFVLQSNRSQHGSTRRGHSAETIDFHLIRFLPLSCFTDIHQYFHRGYLYFFGRYAVVRGPLHAFLPKGRCRRRTTLSSSGGLGLKSLLNDPWLSRRPVTLLWSRPPIPVRLMLPIAAAKSEVHGAFLGYTAYTRRACYHCPLPTTPRSVTPSLPVRRMSVILLVAASPVPPVALICR</sequence>
<gene>
    <name evidence="1" type="ORF">EVAR_14293_1</name>
</gene>
<organism evidence="1 2">
    <name type="scientific">Eumeta variegata</name>
    <name type="common">Bagworm moth</name>
    <name type="synonym">Eumeta japonica</name>
    <dbReference type="NCBI Taxonomy" id="151549"/>
    <lineage>
        <taxon>Eukaryota</taxon>
        <taxon>Metazoa</taxon>
        <taxon>Ecdysozoa</taxon>
        <taxon>Arthropoda</taxon>
        <taxon>Hexapoda</taxon>
        <taxon>Insecta</taxon>
        <taxon>Pterygota</taxon>
        <taxon>Neoptera</taxon>
        <taxon>Endopterygota</taxon>
        <taxon>Lepidoptera</taxon>
        <taxon>Glossata</taxon>
        <taxon>Ditrysia</taxon>
        <taxon>Tineoidea</taxon>
        <taxon>Psychidae</taxon>
        <taxon>Oiketicinae</taxon>
        <taxon>Eumeta</taxon>
    </lineage>
</organism>
<dbReference type="EMBL" id="BGZK01000194">
    <property type="protein sequence ID" value="GBP27472.1"/>
    <property type="molecule type" value="Genomic_DNA"/>
</dbReference>
<evidence type="ECO:0000313" key="2">
    <source>
        <dbReference type="Proteomes" id="UP000299102"/>
    </source>
</evidence>
<reference evidence="1 2" key="1">
    <citation type="journal article" date="2019" name="Commun. Biol.">
        <title>The bagworm genome reveals a unique fibroin gene that provides high tensile strength.</title>
        <authorList>
            <person name="Kono N."/>
            <person name="Nakamura H."/>
            <person name="Ohtoshi R."/>
            <person name="Tomita M."/>
            <person name="Numata K."/>
            <person name="Arakawa K."/>
        </authorList>
    </citation>
    <scope>NUCLEOTIDE SEQUENCE [LARGE SCALE GENOMIC DNA]</scope>
</reference>
<proteinExistence type="predicted"/>
<comment type="caution">
    <text evidence="1">The sequence shown here is derived from an EMBL/GenBank/DDBJ whole genome shotgun (WGS) entry which is preliminary data.</text>
</comment>